<dbReference type="InterPro" id="IPR013785">
    <property type="entry name" value="Aldolase_TIM"/>
</dbReference>
<dbReference type="InterPro" id="IPR036230">
    <property type="entry name" value="LeuA_allosteric_dom_sf"/>
</dbReference>
<dbReference type="Proteomes" id="UP000315082">
    <property type="component" value="Chromosome"/>
</dbReference>
<dbReference type="Pfam" id="PF00682">
    <property type="entry name" value="HMGL-like"/>
    <property type="match status" value="1"/>
</dbReference>
<comment type="cofactor">
    <cofactor evidence="11">
        <name>Mn(2+)</name>
        <dbReference type="ChEBI" id="CHEBI:29035"/>
    </cofactor>
</comment>
<keyword evidence="6 11" id="KW-0028">Amino-acid biosynthesis</keyword>
<evidence type="ECO:0000256" key="3">
    <source>
        <dbReference type="ARBA" id="ARBA00012973"/>
    </source>
</evidence>
<dbReference type="Pfam" id="PF22617">
    <property type="entry name" value="HCS_D2"/>
    <property type="match status" value="1"/>
</dbReference>
<feature type="binding site" evidence="11">
    <location>
        <position position="23"/>
    </location>
    <ligand>
        <name>Mn(2+)</name>
        <dbReference type="ChEBI" id="CHEBI:29035"/>
    </ligand>
</feature>
<dbReference type="InterPro" id="IPR002034">
    <property type="entry name" value="AIPM/Hcit_synth_CS"/>
</dbReference>
<feature type="binding site" evidence="11">
    <location>
        <position position="247"/>
    </location>
    <ligand>
        <name>Mn(2+)</name>
        <dbReference type="ChEBI" id="CHEBI:29035"/>
    </ligand>
</feature>
<organism evidence="13 14">
    <name type="scientific">Rosistilla carotiformis</name>
    <dbReference type="NCBI Taxonomy" id="2528017"/>
    <lineage>
        <taxon>Bacteria</taxon>
        <taxon>Pseudomonadati</taxon>
        <taxon>Planctomycetota</taxon>
        <taxon>Planctomycetia</taxon>
        <taxon>Pirellulales</taxon>
        <taxon>Pirellulaceae</taxon>
        <taxon>Rosistilla</taxon>
    </lineage>
</organism>
<dbReference type="SUPFAM" id="SSF110921">
    <property type="entry name" value="2-isopropylmalate synthase LeuA, allosteric (dimerisation) domain"/>
    <property type="match status" value="1"/>
</dbReference>
<keyword evidence="5 11" id="KW-0432">Leucine biosynthesis</keyword>
<evidence type="ECO:0000256" key="9">
    <source>
        <dbReference type="ARBA" id="ARBA00023211"/>
    </source>
</evidence>
<dbReference type="GO" id="GO:0005737">
    <property type="term" value="C:cytoplasm"/>
    <property type="evidence" value="ECO:0007669"/>
    <property type="project" value="UniProtKB-UniRule"/>
</dbReference>
<protein>
    <recommendedName>
        <fullName evidence="4 11">2-isopropylmalate synthase</fullName>
        <ecNumber evidence="3 11">2.3.3.13</ecNumber>
    </recommendedName>
    <alternativeName>
        <fullName evidence="11">Alpha-IPM synthase</fullName>
    </alternativeName>
    <alternativeName>
        <fullName evidence="11">Alpha-isopropylmalate synthase</fullName>
    </alternativeName>
</protein>
<dbReference type="PANTHER" id="PTHR10277:SF9">
    <property type="entry name" value="2-ISOPROPYLMALATE SYNTHASE 1, CHLOROPLASTIC-RELATED"/>
    <property type="match status" value="1"/>
</dbReference>
<reference evidence="13 14" key="1">
    <citation type="submission" date="2019-02" db="EMBL/GenBank/DDBJ databases">
        <title>Deep-cultivation of Planctomycetes and their phenomic and genomic characterization uncovers novel biology.</title>
        <authorList>
            <person name="Wiegand S."/>
            <person name="Jogler M."/>
            <person name="Boedeker C."/>
            <person name="Pinto D."/>
            <person name="Vollmers J."/>
            <person name="Rivas-Marin E."/>
            <person name="Kohn T."/>
            <person name="Peeters S.H."/>
            <person name="Heuer A."/>
            <person name="Rast P."/>
            <person name="Oberbeckmann S."/>
            <person name="Bunk B."/>
            <person name="Jeske O."/>
            <person name="Meyerdierks A."/>
            <person name="Storesund J.E."/>
            <person name="Kallscheuer N."/>
            <person name="Luecker S."/>
            <person name="Lage O.M."/>
            <person name="Pohl T."/>
            <person name="Merkel B.J."/>
            <person name="Hornburger P."/>
            <person name="Mueller R.-W."/>
            <person name="Bruemmer F."/>
            <person name="Labrenz M."/>
            <person name="Spormann A.M."/>
            <person name="Op den Camp H."/>
            <person name="Overmann J."/>
            <person name="Amann R."/>
            <person name="Jetten M.S.M."/>
            <person name="Mascher T."/>
            <person name="Medema M.H."/>
            <person name="Devos D.P."/>
            <person name="Kaster A.-K."/>
            <person name="Ovreas L."/>
            <person name="Rohde M."/>
            <person name="Galperin M.Y."/>
            <person name="Jogler C."/>
        </authorList>
    </citation>
    <scope>NUCLEOTIDE SEQUENCE [LARGE SCALE GENOMIC DNA]</scope>
    <source>
        <strain evidence="13 14">Poly24</strain>
    </source>
</reference>
<accession>A0A518JMK9</accession>
<dbReference type="PROSITE" id="PS50991">
    <property type="entry name" value="PYR_CT"/>
    <property type="match status" value="1"/>
</dbReference>
<evidence type="ECO:0000256" key="2">
    <source>
        <dbReference type="ARBA" id="ARBA00009396"/>
    </source>
</evidence>
<keyword evidence="13" id="KW-0012">Acyltransferase</keyword>
<dbReference type="PROSITE" id="PS00815">
    <property type="entry name" value="AIPM_HOMOCIT_SYNTH_1"/>
    <property type="match status" value="1"/>
</dbReference>
<dbReference type="InterPro" id="IPR000891">
    <property type="entry name" value="PYR_CT"/>
</dbReference>
<keyword evidence="9 11" id="KW-0464">Manganese</keyword>
<dbReference type="Gene3D" id="3.20.20.70">
    <property type="entry name" value="Aldolase class I"/>
    <property type="match status" value="1"/>
</dbReference>
<dbReference type="PROSITE" id="PS00816">
    <property type="entry name" value="AIPM_HOMOCIT_SYNTH_2"/>
    <property type="match status" value="1"/>
</dbReference>
<dbReference type="UniPathway" id="UPA00048">
    <property type="reaction ID" value="UER00070"/>
</dbReference>
<keyword evidence="8 11" id="KW-0479">Metal-binding</keyword>
<dbReference type="GO" id="GO:0030145">
    <property type="term" value="F:manganese ion binding"/>
    <property type="evidence" value="ECO:0007669"/>
    <property type="project" value="UniProtKB-UniRule"/>
</dbReference>
<dbReference type="OrthoDB" id="9804858at2"/>
<dbReference type="CDD" id="cd07940">
    <property type="entry name" value="DRE_TIM_IPMS"/>
    <property type="match status" value="1"/>
</dbReference>
<feature type="binding site" evidence="11">
    <location>
        <position position="211"/>
    </location>
    <ligand>
        <name>Mn(2+)</name>
        <dbReference type="ChEBI" id="CHEBI:29035"/>
    </ligand>
</feature>
<dbReference type="EMBL" id="CP036348">
    <property type="protein sequence ID" value="QDV66717.1"/>
    <property type="molecule type" value="Genomic_DNA"/>
</dbReference>
<dbReference type="InterPro" id="IPR050073">
    <property type="entry name" value="2-IPM_HCS-like"/>
</dbReference>
<dbReference type="InterPro" id="IPR005671">
    <property type="entry name" value="LeuA_bact_synth"/>
</dbReference>
<proteinExistence type="inferred from homology"/>
<name>A0A518JMK9_9BACT</name>
<sequence length="519" mass="56514">MPVNDNESTETRHIKIFDTTLRDGEQSPGASMNLNEKLEVAQMLVELGVDVIEAGFPIASPGDFEAVREIAQTVRGATICGLARCAEKDIDRAWEALKGAPQPRIHVFLATSAIHRQFKLKMTTDEIVERAIAGVTRAANVCDDVEFSPEDAARTEPDFLCRVVEAAITAGATTINIPDTVGYTTPTEFHARIKMLIDRVPNIDKAVISVHCHDDLGMAVANSLAGVQAGAGQVECTINGIGERAGNCSLEEVVMALRTRSDFYKVDTRINTQRLVPASRLVSSTTGMSVQRNKAIVGRNAFAHESGIHQDGMLKEPTTYEIIRPEDVGFAKTDLVLGKHSGRAALADRARQLGFQLTGEQLQAVFERFKDLADKKKEIYDGDITALIQQQISGNNQAEWSLVDYEVRNSRTSTPTVKLTLRRGDEEHSAEVNQGDGPIDAAFWAVEQITGMKVVCKDFQVHSATLGRDAQGETTLEIEYNGKTYRGIGVSTDTVEATILAMLNAVNRIAAETENASEA</sequence>
<evidence type="ECO:0000256" key="10">
    <source>
        <dbReference type="ARBA" id="ARBA00023304"/>
    </source>
</evidence>
<comment type="function">
    <text evidence="11">Catalyzes the condensation of the acetyl group of acetyl-CoA with 3-methyl-2-oxobutanoate (2-ketoisovalerate) to form 3-carboxy-3-hydroxy-4-methylpentanoate (2-isopropylmalate).</text>
</comment>
<evidence type="ECO:0000256" key="7">
    <source>
        <dbReference type="ARBA" id="ARBA00022679"/>
    </source>
</evidence>
<dbReference type="AlphaFoldDB" id="A0A518JMK9"/>
<keyword evidence="10 11" id="KW-0100">Branched-chain amino acid biosynthesis</keyword>
<dbReference type="Pfam" id="PF08502">
    <property type="entry name" value="LeuA_dimer"/>
    <property type="match status" value="1"/>
</dbReference>
<dbReference type="SUPFAM" id="SSF51569">
    <property type="entry name" value="Aldolase"/>
    <property type="match status" value="1"/>
</dbReference>
<dbReference type="SMART" id="SM00917">
    <property type="entry name" value="LeuA_dimer"/>
    <property type="match status" value="1"/>
</dbReference>
<dbReference type="InterPro" id="IPR013709">
    <property type="entry name" value="2-isopropylmalate_synth_dimer"/>
</dbReference>
<dbReference type="NCBIfam" id="TIGR00973">
    <property type="entry name" value="leuA_bact"/>
    <property type="match status" value="1"/>
</dbReference>
<evidence type="ECO:0000313" key="13">
    <source>
        <dbReference type="EMBL" id="QDV66717.1"/>
    </source>
</evidence>
<dbReference type="GO" id="GO:0003985">
    <property type="term" value="F:acetyl-CoA C-acetyltransferase activity"/>
    <property type="evidence" value="ECO:0007669"/>
    <property type="project" value="UniProtKB-UniRule"/>
</dbReference>
<evidence type="ECO:0000313" key="14">
    <source>
        <dbReference type="Proteomes" id="UP000315082"/>
    </source>
</evidence>
<evidence type="ECO:0000256" key="5">
    <source>
        <dbReference type="ARBA" id="ARBA00022430"/>
    </source>
</evidence>
<dbReference type="FunFam" id="1.10.238.260:FF:000001">
    <property type="entry name" value="2-isopropylmalate synthase"/>
    <property type="match status" value="1"/>
</dbReference>
<comment type="pathway">
    <text evidence="1 11">Amino-acid biosynthesis; L-leucine biosynthesis; L-leucine from 3-methyl-2-oxobutanoate: step 1/4.</text>
</comment>
<dbReference type="InterPro" id="IPR054691">
    <property type="entry name" value="LeuA/HCS_post-cat"/>
</dbReference>
<dbReference type="KEGG" id="rcf:Poly24_04040"/>
<dbReference type="Gene3D" id="3.30.160.270">
    <property type="match status" value="1"/>
</dbReference>
<comment type="similarity">
    <text evidence="2 11">Belongs to the alpha-IPM synthase/homocitrate synthase family. LeuA type 1 subfamily.</text>
</comment>
<keyword evidence="11" id="KW-0963">Cytoplasm</keyword>
<keyword evidence="7 11" id="KW-0808">Transferase</keyword>
<evidence type="ECO:0000256" key="8">
    <source>
        <dbReference type="ARBA" id="ARBA00022723"/>
    </source>
</evidence>
<dbReference type="GO" id="GO:0003852">
    <property type="term" value="F:2-isopropylmalate synthase activity"/>
    <property type="evidence" value="ECO:0007669"/>
    <property type="project" value="UniProtKB-UniRule"/>
</dbReference>
<dbReference type="PANTHER" id="PTHR10277">
    <property type="entry name" value="HOMOCITRATE SYNTHASE-RELATED"/>
    <property type="match status" value="1"/>
</dbReference>
<feature type="region of interest" description="Regulatory domain" evidence="11">
    <location>
        <begin position="401"/>
        <end position="519"/>
    </location>
</feature>
<dbReference type="Gene3D" id="1.10.238.260">
    <property type="match status" value="1"/>
</dbReference>
<feature type="domain" description="Pyruvate carboxyltransferase" evidence="12">
    <location>
        <begin position="14"/>
        <end position="276"/>
    </location>
</feature>
<evidence type="ECO:0000259" key="12">
    <source>
        <dbReference type="PROSITE" id="PS50991"/>
    </source>
</evidence>
<evidence type="ECO:0000256" key="6">
    <source>
        <dbReference type="ARBA" id="ARBA00022605"/>
    </source>
</evidence>
<evidence type="ECO:0000256" key="11">
    <source>
        <dbReference type="HAMAP-Rule" id="MF_01025"/>
    </source>
</evidence>
<comment type="catalytic activity">
    <reaction evidence="11">
        <text>3-methyl-2-oxobutanoate + acetyl-CoA + H2O = (2S)-2-isopropylmalate + CoA + H(+)</text>
        <dbReference type="Rhea" id="RHEA:21524"/>
        <dbReference type="ChEBI" id="CHEBI:1178"/>
        <dbReference type="ChEBI" id="CHEBI:11851"/>
        <dbReference type="ChEBI" id="CHEBI:15377"/>
        <dbReference type="ChEBI" id="CHEBI:15378"/>
        <dbReference type="ChEBI" id="CHEBI:57287"/>
        <dbReference type="ChEBI" id="CHEBI:57288"/>
        <dbReference type="EC" id="2.3.3.13"/>
    </reaction>
</comment>
<keyword evidence="14" id="KW-1185">Reference proteome</keyword>
<dbReference type="EC" id="2.3.3.13" evidence="3 11"/>
<dbReference type="FunFam" id="3.20.20.70:FF:000010">
    <property type="entry name" value="2-isopropylmalate synthase"/>
    <property type="match status" value="1"/>
</dbReference>
<feature type="binding site" evidence="11">
    <location>
        <position position="213"/>
    </location>
    <ligand>
        <name>Mn(2+)</name>
        <dbReference type="ChEBI" id="CHEBI:29035"/>
    </ligand>
</feature>
<evidence type="ECO:0000256" key="1">
    <source>
        <dbReference type="ARBA" id="ARBA00004689"/>
    </source>
</evidence>
<dbReference type="NCBIfam" id="NF002086">
    <property type="entry name" value="PRK00915.1-3"/>
    <property type="match status" value="1"/>
</dbReference>
<dbReference type="FunFam" id="3.30.160.270:FF:000003">
    <property type="entry name" value="2-isopropylmalate synthase"/>
    <property type="match status" value="1"/>
</dbReference>
<dbReference type="GO" id="GO:0009098">
    <property type="term" value="P:L-leucine biosynthetic process"/>
    <property type="evidence" value="ECO:0007669"/>
    <property type="project" value="UniProtKB-UniRule"/>
</dbReference>
<gene>
    <name evidence="13" type="primary">leuA_1</name>
    <name evidence="11" type="synonym">leuA</name>
    <name evidence="13" type="ORF">Poly24_04040</name>
</gene>
<comment type="subunit">
    <text evidence="11">Homodimer.</text>
</comment>
<dbReference type="HAMAP" id="MF_01025">
    <property type="entry name" value="LeuA_type1"/>
    <property type="match status" value="1"/>
</dbReference>
<dbReference type="RefSeq" id="WP_145089720.1">
    <property type="nucleotide sequence ID" value="NZ_CP036348.1"/>
</dbReference>
<evidence type="ECO:0000256" key="4">
    <source>
        <dbReference type="ARBA" id="ARBA00018198"/>
    </source>
</evidence>